<reference evidence="2" key="1">
    <citation type="journal article" date="2019" name="Int. J. Syst. Evol. Microbiol.">
        <title>The Global Catalogue of Microorganisms (GCM) 10K type strain sequencing project: providing services to taxonomists for standard genome sequencing and annotation.</title>
        <authorList>
            <consortium name="The Broad Institute Genomics Platform"/>
            <consortium name="The Broad Institute Genome Sequencing Center for Infectious Disease"/>
            <person name="Wu L."/>
            <person name="Ma J."/>
        </authorList>
    </citation>
    <scope>NUCLEOTIDE SEQUENCE [LARGE SCALE GENOMIC DNA]</scope>
    <source>
        <strain evidence="2">CGMCC 4.7289</strain>
    </source>
</reference>
<proteinExistence type="predicted"/>
<dbReference type="EMBL" id="JBHSAY010000026">
    <property type="protein sequence ID" value="MFC4135787.1"/>
    <property type="molecule type" value="Genomic_DNA"/>
</dbReference>
<comment type="caution">
    <text evidence="1">The sequence shown here is derived from an EMBL/GenBank/DDBJ whole genome shotgun (WGS) entry which is preliminary data.</text>
</comment>
<organism evidence="1 2">
    <name type="scientific">Hamadaea flava</name>
    <dbReference type="NCBI Taxonomy" id="1742688"/>
    <lineage>
        <taxon>Bacteria</taxon>
        <taxon>Bacillati</taxon>
        <taxon>Actinomycetota</taxon>
        <taxon>Actinomycetes</taxon>
        <taxon>Micromonosporales</taxon>
        <taxon>Micromonosporaceae</taxon>
        <taxon>Hamadaea</taxon>
    </lineage>
</organism>
<evidence type="ECO:0000313" key="1">
    <source>
        <dbReference type="EMBL" id="MFC4135787.1"/>
    </source>
</evidence>
<gene>
    <name evidence="1" type="ORF">ACFOZ4_34690</name>
</gene>
<name>A0ABV8LXI0_9ACTN</name>
<evidence type="ECO:0000313" key="2">
    <source>
        <dbReference type="Proteomes" id="UP001595816"/>
    </source>
</evidence>
<sequence length="104" mass="11858">MTVAGDLVCVTCDHWFDLGRAVGPSGLPYVERYVFARGKALDNWTSEEVNTSLWKFVAEHRDHDLEIVLDSSERHAELMSRDGEYLYVGDVPSFSEYLEGWTGR</sequence>
<dbReference type="RefSeq" id="WP_253763241.1">
    <property type="nucleotide sequence ID" value="NZ_JAMZDZ010000001.1"/>
</dbReference>
<accession>A0ABV8LXI0</accession>
<protein>
    <submittedName>
        <fullName evidence="1">Uncharacterized protein</fullName>
    </submittedName>
</protein>
<keyword evidence="2" id="KW-1185">Reference proteome</keyword>
<dbReference type="Proteomes" id="UP001595816">
    <property type="component" value="Unassembled WGS sequence"/>
</dbReference>